<feature type="region of interest" description="Disordered" evidence="2">
    <location>
        <begin position="46"/>
        <end position="71"/>
    </location>
</feature>
<keyword evidence="1" id="KW-0175">Coiled coil</keyword>
<dbReference type="RefSeq" id="XP_022460329.1">
    <property type="nucleotide sequence ID" value="XM_022601044.1"/>
</dbReference>
<evidence type="ECO:0000256" key="1">
    <source>
        <dbReference type="SAM" id="Coils"/>
    </source>
</evidence>
<feature type="compositionally biased region" description="Polar residues" evidence="2">
    <location>
        <begin position="46"/>
        <end position="66"/>
    </location>
</feature>
<dbReference type="HOGENOM" id="CLU_112963_0_0_1"/>
<evidence type="ECO:0000256" key="2">
    <source>
        <dbReference type="SAM" id="MobiDB-lite"/>
    </source>
</evidence>
<reference evidence="3" key="1">
    <citation type="submission" date="2013-12" db="EMBL/GenBank/DDBJ databases">
        <authorList>
            <person name="Genoscope - CEA"/>
        </authorList>
    </citation>
    <scope>NUCLEOTIDE SEQUENCE</scope>
    <source>
        <strain evidence="3">CBS 1993</strain>
    </source>
</reference>
<protein>
    <submittedName>
        <fullName evidence="3">Uncharacterized protein</fullName>
    </submittedName>
</protein>
<reference evidence="3" key="2">
    <citation type="submission" date="2014-02" db="EMBL/GenBank/DDBJ databases">
        <title>Complete DNA sequence of /Kuraishia capsulata/ illustrates novel genomic features among budding yeasts (/Saccharomycotina/).</title>
        <authorList>
            <person name="Morales L."/>
            <person name="Noel B."/>
            <person name="Porcel B."/>
            <person name="Marcet-Houben M."/>
            <person name="Hullo M-F."/>
            <person name="Sacerdot C."/>
            <person name="Tekaia F."/>
            <person name="Leh-Louis V."/>
            <person name="Despons L."/>
            <person name="Khanna V."/>
            <person name="Aury J-M."/>
            <person name="Barbe V."/>
            <person name="Couloux A."/>
            <person name="Labadie K."/>
            <person name="Pelletier E."/>
            <person name="Souciet J-L."/>
            <person name="Boekhout T."/>
            <person name="Gabaldon T."/>
            <person name="Wincker P."/>
            <person name="Dujon B."/>
        </authorList>
    </citation>
    <scope>NUCLEOTIDE SEQUENCE</scope>
    <source>
        <strain evidence="3">CBS 1993</strain>
    </source>
</reference>
<evidence type="ECO:0000313" key="3">
    <source>
        <dbReference type="EMBL" id="CDK28339.1"/>
    </source>
</evidence>
<dbReference type="EMBL" id="HG793129">
    <property type="protein sequence ID" value="CDK28339.1"/>
    <property type="molecule type" value="Genomic_DNA"/>
</dbReference>
<accession>W6MNU2</accession>
<feature type="coiled-coil region" evidence="1">
    <location>
        <begin position="103"/>
        <end position="150"/>
    </location>
</feature>
<evidence type="ECO:0000313" key="4">
    <source>
        <dbReference type="Proteomes" id="UP000019384"/>
    </source>
</evidence>
<organism evidence="3 4">
    <name type="scientific">Kuraishia capsulata CBS 1993</name>
    <dbReference type="NCBI Taxonomy" id="1382522"/>
    <lineage>
        <taxon>Eukaryota</taxon>
        <taxon>Fungi</taxon>
        <taxon>Dikarya</taxon>
        <taxon>Ascomycota</taxon>
        <taxon>Saccharomycotina</taxon>
        <taxon>Pichiomycetes</taxon>
        <taxon>Pichiales</taxon>
        <taxon>Pichiaceae</taxon>
        <taxon>Kuraishia</taxon>
    </lineage>
</organism>
<dbReference type="OrthoDB" id="3997736at2759"/>
<dbReference type="GeneID" id="34521717"/>
<dbReference type="Proteomes" id="UP000019384">
    <property type="component" value="Unassembled WGS sequence"/>
</dbReference>
<gene>
    <name evidence="3" type="ORF">KUCA_T00004321001</name>
</gene>
<keyword evidence="4" id="KW-1185">Reference proteome</keyword>
<sequence>MRPNVCSVRRMLHSRLLSSQKPPTYFGSLSNPPKTLDELRNDATSTKPEITSEQYGSSSAYQPSTSHSDHYESTNRILRFKDITMSISLIAVTCLLFDHIFAAREADKQMDELTRKYQKNLRSLQLNFQQQNRQRNLQTLSERKKMLQREMKMGLHIALLREQLIENDIQPDFENHVKGDNALAVVPQTLWVSDDSSKYVFLSVFEWQ</sequence>
<dbReference type="AlphaFoldDB" id="W6MNU2"/>
<name>W6MNU2_9ASCO</name>
<proteinExistence type="predicted"/>